<evidence type="ECO:0000256" key="1">
    <source>
        <dbReference type="SAM" id="MobiDB-lite"/>
    </source>
</evidence>
<evidence type="ECO:0000313" key="4">
    <source>
        <dbReference type="Proteomes" id="UP000757540"/>
    </source>
</evidence>
<dbReference type="RefSeq" id="WP_171782254.1">
    <property type="nucleotide sequence ID" value="NZ_BAAAML010000002.1"/>
</dbReference>
<feature type="transmembrane region" description="Helical" evidence="2">
    <location>
        <begin position="115"/>
        <end position="138"/>
    </location>
</feature>
<dbReference type="EMBL" id="JABEZU010000001">
    <property type="protein sequence ID" value="NOV96013.1"/>
    <property type="molecule type" value="Genomic_DNA"/>
</dbReference>
<keyword evidence="4" id="KW-1185">Reference proteome</keyword>
<comment type="caution">
    <text evidence="3">The sequence shown here is derived from an EMBL/GenBank/DDBJ whole genome shotgun (WGS) entry which is preliminary data.</text>
</comment>
<evidence type="ECO:0000313" key="3">
    <source>
        <dbReference type="EMBL" id="NOV96013.1"/>
    </source>
</evidence>
<sequence>MSPARHDGPTPPRRPRRRGGDGRLLGSLHLFAEVMITGLMVAVGSLALVTLVPSLAAGVAHLRRDLGGRETSVRRFAAEWWAAVRALWLLGLATLALAVLLVGDWQLATSGVIPGASVVAVVVALFAAGAVAVVLRAVGAWSDDDGEPVPGATTRATLSVATQRAVDDLTGSALLGAAVLMAVVLVWMLVPLVLVVGGLLAMAVVGVEIRRRTPGLS</sequence>
<proteinExistence type="predicted"/>
<keyword evidence="2" id="KW-0472">Membrane</keyword>
<evidence type="ECO:0008006" key="5">
    <source>
        <dbReference type="Google" id="ProtNLM"/>
    </source>
</evidence>
<protein>
    <recommendedName>
        <fullName evidence="5">DUF624 domain-containing protein</fullName>
    </recommendedName>
</protein>
<accession>A0ABX2A317</accession>
<name>A0ABX2A317_9MICO</name>
<keyword evidence="2" id="KW-1133">Transmembrane helix</keyword>
<keyword evidence="2" id="KW-0812">Transmembrane</keyword>
<organism evidence="3 4">
    <name type="scientific">Isoptericola halotolerans</name>
    <dbReference type="NCBI Taxonomy" id="300560"/>
    <lineage>
        <taxon>Bacteria</taxon>
        <taxon>Bacillati</taxon>
        <taxon>Actinomycetota</taxon>
        <taxon>Actinomycetes</taxon>
        <taxon>Micrococcales</taxon>
        <taxon>Promicromonosporaceae</taxon>
        <taxon>Isoptericola</taxon>
    </lineage>
</organism>
<feature type="transmembrane region" description="Helical" evidence="2">
    <location>
        <begin position="80"/>
        <end position="103"/>
    </location>
</feature>
<feature type="transmembrane region" description="Helical" evidence="2">
    <location>
        <begin position="30"/>
        <end position="60"/>
    </location>
</feature>
<reference evidence="3 4" key="1">
    <citation type="submission" date="2020-05" db="EMBL/GenBank/DDBJ databases">
        <title>Genomic Encyclopedia of Type Strains, Phase III (KMG-III): the genomes of soil and plant-associated and newly described type strains.</title>
        <authorList>
            <person name="Whitman W."/>
        </authorList>
    </citation>
    <scope>NUCLEOTIDE SEQUENCE [LARGE SCALE GENOMIC DNA]</scope>
    <source>
        <strain evidence="3 4">KCTC 19046</strain>
    </source>
</reference>
<feature type="transmembrane region" description="Helical" evidence="2">
    <location>
        <begin position="174"/>
        <end position="207"/>
    </location>
</feature>
<evidence type="ECO:0000256" key="2">
    <source>
        <dbReference type="SAM" id="Phobius"/>
    </source>
</evidence>
<gene>
    <name evidence="3" type="ORF">HDG69_000566</name>
</gene>
<dbReference type="Proteomes" id="UP000757540">
    <property type="component" value="Unassembled WGS sequence"/>
</dbReference>
<feature type="region of interest" description="Disordered" evidence="1">
    <location>
        <begin position="1"/>
        <end position="21"/>
    </location>
</feature>